<feature type="region of interest" description="Disordered" evidence="1">
    <location>
        <begin position="203"/>
        <end position="223"/>
    </location>
</feature>
<evidence type="ECO:0000256" key="1">
    <source>
        <dbReference type="SAM" id="MobiDB-lite"/>
    </source>
</evidence>
<gene>
    <name evidence="2" type="ORF">FM111_02075</name>
</gene>
<evidence type="ECO:0000313" key="2">
    <source>
        <dbReference type="EMBL" id="SJM49836.1"/>
    </source>
</evidence>
<reference evidence="2 3" key="1">
    <citation type="submission" date="2017-02" db="EMBL/GenBank/DDBJ databases">
        <authorList>
            <person name="Peterson S.W."/>
        </authorList>
    </citation>
    <scope>NUCLEOTIDE SEQUENCE [LARGE SCALE GENOMIC DNA]</scope>
    <source>
        <strain evidence="2 3">3F5N</strain>
    </source>
</reference>
<feature type="region of interest" description="Disordered" evidence="1">
    <location>
        <begin position="127"/>
        <end position="158"/>
    </location>
</feature>
<dbReference type="Pfam" id="PF04404">
    <property type="entry name" value="ERF"/>
    <property type="match status" value="1"/>
</dbReference>
<organism evidence="2 3">
    <name type="scientific">Brevundimonas diminuta 3F5N</name>
    <dbReference type="NCBI Taxonomy" id="1255603"/>
    <lineage>
        <taxon>Bacteria</taxon>
        <taxon>Pseudomonadati</taxon>
        <taxon>Pseudomonadota</taxon>
        <taxon>Alphaproteobacteria</taxon>
        <taxon>Caulobacterales</taxon>
        <taxon>Caulobacteraceae</taxon>
        <taxon>Brevundimonas</taxon>
    </lineage>
</organism>
<accession>A0A1R4F1S2</accession>
<name>A0A1R4F1S2_BREDI</name>
<dbReference type="EMBL" id="FUIE01000015">
    <property type="protein sequence ID" value="SJM49836.1"/>
    <property type="molecule type" value="Genomic_DNA"/>
</dbReference>
<proteinExistence type="predicted"/>
<dbReference type="InterPro" id="IPR007499">
    <property type="entry name" value="ERF_bacteria_virus"/>
</dbReference>
<dbReference type="AlphaFoldDB" id="A0A1R4F1S2"/>
<sequence length="223" mass="24142">MPPLTIEPNYGLIWEGERPPIAKAYVAAQKAMDAIKKAARNDHFRTKYADLAEVVEAVVPALNEHGIGVIQNAVNDGDWVSITTTLLHESGSSVSSTLRLRPSKTDPQGVGSAITYGRRYSLLAMTGAAPEDDDGNAASGPRQDRREQTGPSAAAQYAADQLRQARTKDEFTHFWNSEKEGLRQSLSDGDYAHVVKVMQSEAKRFAPAEAANASTPFDEKDAA</sequence>
<evidence type="ECO:0000313" key="3">
    <source>
        <dbReference type="Proteomes" id="UP000195766"/>
    </source>
</evidence>
<protein>
    <submittedName>
        <fullName evidence="2">Phage-associated recombinase</fullName>
    </submittedName>
</protein>
<dbReference type="Proteomes" id="UP000195766">
    <property type="component" value="Unassembled WGS sequence"/>
</dbReference>